<comment type="caution">
    <text evidence="6">The sequence shown here is derived from an EMBL/GenBank/DDBJ whole genome shotgun (WGS) entry which is preliminary data.</text>
</comment>
<reference evidence="6 7" key="1">
    <citation type="submission" date="2024-01" db="EMBL/GenBank/DDBJ databases">
        <title>Pedobacter sp. nov., isolated from fresh soil.</title>
        <authorList>
            <person name="Le N.T.T."/>
        </authorList>
    </citation>
    <scope>NUCLEOTIDE SEQUENCE [LARGE SCALE GENOMIC DNA]</scope>
    <source>
        <strain evidence="6 7">KR3-3</strain>
    </source>
</reference>
<dbReference type="InterPro" id="IPR039425">
    <property type="entry name" value="RNA_pol_sigma-70-like"/>
</dbReference>
<dbReference type="NCBIfam" id="TIGR02985">
    <property type="entry name" value="Sig70_bacteroi1"/>
    <property type="match status" value="1"/>
</dbReference>
<sequence>MITLLSETFTYASNPDQALVELLIKGDALAYTAIYNRYFDVLYLHARKRLGDNEEAQDLLQDLFAALWNKRAELQLKSNLKAYLYVAVRNKVLDVISHKQVADKYINSLQRFIDEGYAGADHLIRERQLKELIEKGIAGLSPRMREIFELSRNHCLTYRQIAEQLGISEQNVKTQIKLALKKLRKELGLMLCLAL</sequence>
<dbReference type="InterPro" id="IPR013324">
    <property type="entry name" value="RNA_pol_sigma_r3/r4-like"/>
</dbReference>
<dbReference type="Gene3D" id="1.10.1740.10">
    <property type="match status" value="1"/>
</dbReference>
<keyword evidence="3" id="KW-0731">Sigma factor</keyword>
<dbReference type="CDD" id="cd06171">
    <property type="entry name" value="Sigma70_r4"/>
    <property type="match status" value="1"/>
</dbReference>
<dbReference type="SUPFAM" id="SSF88946">
    <property type="entry name" value="Sigma2 domain of RNA polymerase sigma factors"/>
    <property type="match status" value="1"/>
</dbReference>
<evidence type="ECO:0000313" key="6">
    <source>
        <dbReference type="EMBL" id="MEE1944198.1"/>
    </source>
</evidence>
<dbReference type="NCBIfam" id="TIGR02937">
    <property type="entry name" value="sigma70-ECF"/>
    <property type="match status" value="1"/>
</dbReference>
<dbReference type="Pfam" id="PF04542">
    <property type="entry name" value="Sigma70_r2"/>
    <property type="match status" value="1"/>
</dbReference>
<dbReference type="SMART" id="SM00421">
    <property type="entry name" value="HTH_LUXR"/>
    <property type="match status" value="1"/>
</dbReference>
<dbReference type="PANTHER" id="PTHR43133">
    <property type="entry name" value="RNA POLYMERASE ECF-TYPE SIGMA FACTO"/>
    <property type="match status" value="1"/>
</dbReference>
<dbReference type="SUPFAM" id="SSF88659">
    <property type="entry name" value="Sigma3 and sigma4 domains of RNA polymerase sigma factors"/>
    <property type="match status" value="1"/>
</dbReference>
<dbReference type="InterPro" id="IPR036388">
    <property type="entry name" value="WH-like_DNA-bd_sf"/>
</dbReference>
<dbReference type="RefSeq" id="WP_330106573.1">
    <property type="nucleotide sequence ID" value="NZ_JAZDQT010000001.1"/>
</dbReference>
<name>A0ABU7I446_9SPHI</name>
<dbReference type="PANTHER" id="PTHR43133:SF46">
    <property type="entry name" value="RNA POLYMERASE SIGMA-70 FACTOR ECF SUBFAMILY"/>
    <property type="match status" value="1"/>
</dbReference>
<dbReference type="InterPro" id="IPR000792">
    <property type="entry name" value="Tscrpt_reg_LuxR_C"/>
</dbReference>
<dbReference type="EMBL" id="JAZDQT010000001">
    <property type="protein sequence ID" value="MEE1944198.1"/>
    <property type="molecule type" value="Genomic_DNA"/>
</dbReference>
<evidence type="ECO:0000256" key="3">
    <source>
        <dbReference type="ARBA" id="ARBA00023082"/>
    </source>
</evidence>
<dbReference type="InterPro" id="IPR013249">
    <property type="entry name" value="RNA_pol_sigma70_r4_t2"/>
</dbReference>
<evidence type="ECO:0000256" key="1">
    <source>
        <dbReference type="ARBA" id="ARBA00010641"/>
    </source>
</evidence>
<dbReference type="Gene3D" id="1.10.10.10">
    <property type="entry name" value="Winged helix-like DNA-binding domain superfamily/Winged helix DNA-binding domain"/>
    <property type="match status" value="1"/>
</dbReference>
<dbReference type="Proteomes" id="UP001336835">
    <property type="component" value="Unassembled WGS sequence"/>
</dbReference>
<dbReference type="InterPro" id="IPR007627">
    <property type="entry name" value="RNA_pol_sigma70_r2"/>
</dbReference>
<comment type="similarity">
    <text evidence="1">Belongs to the sigma-70 factor family. ECF subfamily.</text>
</comment>
<accession>A0ABU7I446</accession>
<keyword evidence="4" id="KW-0804">Transcription</keyword>
<dbReference type="InterPro" id="IPR013325">
    <property type="entry name" value="RNA_pol_sigma_r2"/>
</dbReference>
<evidence type="ECO:0000256" key="4">
    <source>
        <dbReference type="ARBA" id="ARBA00023163"/>
    </source>
</evidence>
<evidence type="ECO:0000313" key="7">
    <source>
        <dbReference type="Proteomes" id="UP001336835"/>
    </source>
</evidence>
<keyword evidence="7" id="KW-1185">Reference proteome</keyword>
<dbReference type="InterPro" id="IPR014327">
    <property type="entry name" value="RNA_pol_sigma70_bacteroid"/>
</dbReference>
<evidence type="ECO:0000259" key="5">
    <source>
        <dbReference type="SMART" id="SM00421"/>
    </source>
</evidence>
<keyword evidence="2" id="KW-0805">Transcription regulation</keyword>
<gene>
    <name evidence="6" type="ORF">VRU48_03695</name>
</gene>
<dbReference type="InterPro" id="IPR014284">
    <property type="entry name" value="RNA_pol_sigma-70_dom"/>
</dbReference>
<evidence type="ECO:0000256" key="2">
    <source>
        <dbReference type="ARBA" id="ARBA00023015"/>
    </source>
</evidence>
<protein>
    <submittedName>
        <fullName evidence="6">RNA polymerase sigma-70 factor</fullName>
    </submittedName>
</protein>
<feature type="domain" description="HTH luxR-type" evidence="5">
    <location>
        <begin position="137"/>
        <end position="191"/>
    </location>
</feature>
<dbReference type="Pfam" id="PF08281">
    <property type="entry name" value="Sigma70_r4_2"/>
    <property type="match status" value="1"/>
</dbReference>
<organism evidence="6 7">
    <name type="scientific">Pedobacter albus</name>
    <dbReference type="NCBI Taxonomy" id="3113905"/>
    <lineage>
        <taxon>Bacteria</taxon>
        <taxon>Pseudomonadati</taxon>
        <taxon>Bacteroidota</taxon>
        <taxon>Sphingobacteriia</taxon>
        <taxon>Sphingobacteriales</taxon>
        <taxon>Sphingobacteriaceae</taxon>
        <taxon>Pedobacter</taxon>
    </lineage>
</organism>
<proteinExistence type="inferred from homology"/>